<protein>
    <recommendedName>
        <fullName evidence="3">SET domain-containing protein</fullName>
    </recommendedName>
</protein>
<dbReference type="OrthoDB" id="6141102at2759"/>
<evidence type="ECO:0000256" key="2">
    <source>
        <dbReference type="ARBA" id="ARBA00023163"/>
    </source>
</evidence>
<dbReference type="GO" id="GO:0003682">
    <property type="term" value="F:chromatin binding"/>
    <property type="evidence" value="ECO:0007669"/>
    <property type="project" value="TreeGrafter"/>
</dbReference>
<proteinExistence type="predicted"/>
<dbReference type="Proteomes" id="UP000736335">
    <property type="component" value="Unassembled WGS sequence"/>
</dbReference>
<dbReference type="InterPro" id="IPR001214">
    <property type="entry name" value="SET_dom"/>
</dbReference>
<evidence type="ECO:0000313" key="5">
    <source>
        <dbReference type="Proteomes" id="UP000736335"/>
    </source>
</evidence>
<dbReference type="SUPFAM" id="SSF82199">
    <property type="entry name" value="SET domain"/>
    <property type="match status" value="1"/>
</dbReference>
<evidence type="ECO:0000259" key="3">
    <source>
        <dbReference type="PROSITE" id="PS50280"/>
    </source>
</evidence>
<dbReference type="PANTHER" id="PTHR45747">
    <property type="entry name" value="HISTONE-LYSINE N-METHYLTRANSFERASE E(Z)"/>
    <property type="match status" value="1"/>
</dbReference>
<comment type="caution">
    <text evidence="4">The sequence shown here is derived from an EMBL/GenBank/DDBJ whole genome shotgun (WGS) entry which is preliminary data.</text>
</comment>
<keyword evidence="1" id="KW-0805">Transcription regulation</keyword>
<name>A0A9P6HJ06_9AGAM</name>
<gene>
    <name evidence="4" type="ORF">BJ322DRAFT_1180497</name>
</gene>
<evidence type="ECO:0000313" key="4">
    <source>
        <dbReference type="EMBL" id="KAF9787944.1"/>
    </source>
</evidence>
<organism evidence="4 5">
    <name type="scientific">Thelephora terrestris</name>
    <dbReference type="NCBI Taxonomy" id="56493"/>
    <lineage>
        <taxon>Eukaryota</taxon>
        <taxon>Fungi</taxon>
        <taxon>Dikarya</taxon>
        <taxon>Basidiomycota</taxon>
        <taxon>Agaricomycotina</taxon>
        <taxon>Agaricomycetes</taxon>
        <taxon>Thelephorales</taxon>
        <taxon>Thelephoraceae</taxon>
        <taxon>Thelephora</taxon>
    </lineage>
</organism>
<sequence length="330" mass="37164">MADTSPFPPPSLQDIEALVLEVFSRVWEEFNAADTEYCETTIGSLAAPSVAQDTTRVVKSESTAALLRDMKHLGSRASRVGISTSGSSILHIPRVCRETNVQTFILPPAVEPCTQYESWTPTNRSIFRGDDSDDMQFLPFADEHAFNKKAYGKFFKTLAWQGGEQMDADLEPVVLEAAHRLYFDYGIELERIDEANFVEVIKSRWGFGVALLEPVGEDEFIIEYTGELVFPTSVDFNRQFLGDYIGRKYTYTLNGDICIDAANAGNPSRFINHAERPNCYAQVTFVNDEQRIGIFSTHDLQEGTELFLDYGEDFFKEVYTHGRDKPPPGD</sequence>
<dbReference type="SMART" id="SM00317">
    <property type="entry name" value="SET"/>
    <property type="match status" value="1"/>
</dbReference>
<dbReference type="InterPro" id="IPR045318">
    <property type="entry name" value="EZH1/2-like"/>
</dbReference>
<dbReference type="GO" id="GO:0046976">
    <property type="term" value="F:histone H3K27 methyltransferase activity"/>
    <property type="evidence" value="ECO:0007669"/>
    <property type="project" value="TreeGrafter"/>
</dbReference>
<dbReference type="AlphaFoldDB" id="A0A9P6HJ06"/>
<dbReference type="PANTHER" id="PTHR45747:SF4">
    <property type="entry name" value="HISTONE-LYSINE N-METHYLTRANSFERASE E(Z)"/>
    <property type="match status" value="1"/>
</dbReference>
<keyword evidence="2" id="KW-0804">Transcription</keyword>
<dbReference type="InterPro" id="IPR046341">
    <property type="entry name" value="SET_dom_sf"/>
</dbReference>
<dbReference type="Pfam" id="PF00856">
    <property type="entry name" value="SET"/>
    <property type="match status" value="1"/>
</dbReference>
<evidence type="ECO:0000256" key="1">
    <source>
        <dbReference type="ARBA" id="ARBA00023015"/>
    </source>
</evidence>
<reference evidence="4" key="1">
    <citation type="journal article" date="2020" name="Nat. Commun.">
        <title>Large-scale genome sequencing of mycorrhizal fungi provides insights into the early evolution of symbiotic traits.</title>
        <authorList>
            <person name="Miyauchi S."/>
            <person name="Kiss E."/>
            <person name="Kuo A."/>
            <person name="Drula E."/>
            <person name="Kohler A."/>
            <person name="Sanchez-Garcia M."/>
            <person name="Morin E."/>
            <person name="Andreopoulos B."/>
            <person name="Barry K.W."/>
            <person name="Bonito G."/>
            <person name="Buee M."/>
            <person name="Carver A."/>
            <person name="Chen C."/>
            <person name="Cichocki N."/>
            <person name="Clum A."/>
            <person name="Culley D."/>
            <person name="Crous P.W."/>
            <person name="Fauchery L."/>
            <person name="Girlanda M."/>
            <person name="Hayes R.D."/>
            <person name="Keri Z."/>
            <person name="LaButti K."/>
            <person name="Lipzen A."/>
            <person name="Lombard V."/>
            <person name="Magnuson J."/>
            <person name="Maillard F."/>
            <person name="Murat C."/>
            <person name="Nolan M."/>
            <person name="Ohm R.A."/>
            <person name="Pangilinan J."/>
            <person name="Pereira M.F."/>
            <person name="Perotto S."/>
            <person name="Peter M."/>
            <person name="Pfister S."/>
            <person name="Riley R."/>
            <person name="Sitrit Y."/>
            <person name="Stielow J.B."/>
            <person name="Szollosi G."/>
            <person name="Zifcakova L."/>
            <person name="Stursova M."/>
            <person name="Spatafora J.W."/>
            <person name="Tedersoo L."/>
            <person name="Vaario L.M."/>
            <person name="Yamada A."/>
            <person name="Yan M."/>
            <person name="Wang P."/>
            <person name="Xu J."/>
            <person name="Bruns T."/>
            <person name="Baldrian P."/>
            <person name="Vilgalys R."/>
            <person name="Dunand C."/>
            <person name="Henrissat B."/>
            <person name="Grigoriev I.V."/>
            <person name="Hibbett D."/>
            <person name="Nagy L.G."/>
            <person name="Martin F.M."/>
        </authorList>
    </citation>
    <scope>NUCLEOTIDE SEQUENCE</scope>
    <source>
        <strain evidence="4">UH-Tt-Lm1</strain>
    </source>
</reference>
<accession>A0A9P6HJ06</accession>
<dbReference type="PROSITE" id="PS50280">
    <property type="entry name" value="SET"/>
    <property type="match status" value="1"/>
</dbReference>
<dbReference type="GO" id="GO:0031507">
    <property type="term" value="P:heterochromatin formation"/>
    <property type="evidence" value="ECO:0007669"/>
    <property type="project" value="TreeGrafter"/>
</dbReference>
<dbReference type="EMBL" id="WIUZ02000004">
    <property type="protein sequence ID" value="KAF9787944.1"/>
    <property type="molecule type" value="Genomic_DNA"/>
</dbReference>
<reference evidence="4" key="2">
    <citation type="submission" date="2020-11" db="EMBL/GenBank/DDBJ databases">
        <authorList>
            <consortium name="DOE Joint Genome Institute"/>
            <person name="Kuo A."/>
            <person name="Miyauchi S."/>
            <person name="Kiss E."/>
            <person name="Drula E."/>
            <person name="Kohler A."/>
            <person name="Sanchez-Garcia M."/>
            <person name="Andreopoulos B."/>
            <person name="Barry K.W."/>
            <person name="Bonito G."/>
            <person name="Buee M."/>
            <person name="Carver A."/>
            <person name="Chen C."/>
            <person name="Cichocki N."/>
            <person name="Clum A."/>
            <person name="Culley D."/>
            <person name="Crous P.W."/>
            <person name="Fauchery L."/>
            <person name="Girlanda M."/>
            <person name="Hayes R."/>
            <person name="Keri Z."/>
            <person name="Labutti K."/>
            <person name="Lipzen A."/>
            <person name="Lombard V."/>
            <person name="Magnuson J."/>
            <person name="Maillard F."/>
            <person name="Morin E."/>
            <person name="Murat C."/>
            <person name="Nolan M."/>
            <person name="Ohm R."/>
            <person name="Pangilinan J."/>
            <person name="Pereira M."/>
            <person name="Perotto S."/>
            <person name="Peter M."/>
            <person name="Riley R."/>
            <person name="Sitrit Y."/>
            <person name="Stielow B."/>
            <person name="Szollosi G."/>
            <person name="Zifcakova L."/>
            <person name="Stursova M."/>
            <person name="Spatafora J.W."/>
            <person name="Tedersoo L."/>
            <person name="Vaario L.-M."/>
            <person name="Yamada A."/>
            <person name="Yan M."/>
            <person name="Wang P."/>
            <person name="Xu J."/>
            <person name="Bruns T."/>
            <person name="Baldrian P."/>
            <person name="Vilgalys R."/>
            <person name="Henrissat B."/>
            <person name="Grigoriev I.V."/>
            <person name="Hibbett D."/>
            <person name="Nagy L.G."/>
            <person name="Martin F.M."/>
        </authorList>
    </citation>
    <scope>NUCLEOTIDE SEQUENCE</scope>
    <source>
        <strain evidence="4">UH-Tt-Lm1</strain>
    </source>
</reference>
<keyword evidence="5" id="KW-1185">Reference proteome</keyword>
<feature type="domain" description="SET" evidence="3">
    <location>
        <begin position="185"/>
        <end position="311"/>
    </location>
</feature>
<dbReference type="GO" id="GO:0005634">
    <property type="term" value="C:nucleus"/>
    <property type="evidence" value="ECO:0007669"/>
    <property type="project" value="TreeGrafter"/>
</dbReference>
<dbReference type="Gene3D" id="2.170.270.10">
    <property type="entry name" value="SET domain"/>
    <property type="match status" value="1"/>
</dbReference>